<evidence type="ECO:0000313" key="7">
    <source>
        <dbReference type="EMBL" id="CAB4895467.1"/>
    </source>
</evidence>
<name>A0A6J7FJA0_9ZZZZ</name>
<proteinExistence type="predicted"/>
<feature type="domain" description="Right handed beta helix" evidence="2">
    <location>
        <begin position="150"/>
        <end position="260"/>
    </location>
</feature>
<evidence type="ECO:0000313" key="5">
    <source>
        <dbReference type="EMBL" id="CAB4797247.1"/>
    </source>
</evidence>
<dbReference type="SUPFAM" id="SSF51126">
    <property type="entry name" value="Pectin lyase-like"/>
    <property type="match status" value="1"/>
</dbReference>
<dbReference type="InterPro" id="IPR039448">
    <property type="entry name" value="Beta_helix"/>
</dbReference>
<evidence type="ECO:0000256" key="1">
    <source>
        <dbReference type="SAM" id="MobiDB-lite"/>
    </source>
</evidence>
<dbReference type="InterPro" id="IPR011050">
    <property type="entry name" value="Pectin_lyase_fold/virulence"/>
</dbReference>
<dbReference type="EMBL" id="CAEZZP010000099">
    <property type="protein sequence ID" value="CAB4779828.1"/>
    <property type="molecule type" value="Genomic_DNA"/>
</dbReference>
<dbReference type="SMART" id="SM00710">
    <property type="entry name" value="PbH1"/>
    <property type="match status" value="5"/>
</dbReference>
<protein>
    <submittedName>
        <fullName evidence="7">Unannotated protein</fullName>
    </submittedName>
</protein>
<dbReference type="EMBL" id="CAFBPS010000040">
    <property type="protein sequence ID" value="CAB5027923.1"/>
    <property type="molecule type" value="Genomic_DNA"/>
</dbReference>
<dbReference type="Gene3D" id="2.160.20.10">
    <property type="entry name" value="Single-stranded right-handed beta-helix, Pectin lyase-like"/>
    <property type="match status" value="1"/>
</dbReference>
<evidence type="ECO:0000313" key="6">
    <source>
        <dbReference type="EMBL" id="CAB4862715.1"/>
    </source>
</evidence>
<dbReference type="InterPro" id="IPR012334">
    <property type="entry name" value="Pectin_lyas_fold"/>
</dbReference>
<dbReference type="AlphaFoldDB" id="A0A6J7FJA0"/>
<accession>A0A6J7FJA0</accession>
<evidence type="ECO:0000313" key="3">
    <source>
        <dbReference type="EMBL" id="CAB4710381.1"/>
    </source>
</evidence>
<organism evidence="7">
    <name type="scientific">freshwater metagenome</name>
    <dbReference type="NCBI Taxonomy" id="449393"/>
    <lineage>
        <taxon>unclassified sequences</taxon>
        <taxon>metagenomes</taxon>
        <taxon>ecological metagenomes</taxon>
    </lineage>
</organism>
<evidence type="ECO:0000259" key="2">
    <source>
        <dbReference type="Pfam" id="PF13229"/>
    </source>
</evidence>
<evidence type="ECO:0000313" key="8">
    <source>
        <dbReference type="EMBL" id="CAB5027923.1"/>
    </source>
</evidence>
<dbReference type="PROSITE" id="PS51257">
    <property type="entry name" value="PROKAR_LIPOPROTEIN"/>
    <property type="match status" value="1"/>
</dbReference>
<feature type="compositionally biased region" description="Polar residues" evidence="1">
    <location>
        <begin position="499"/>
        <end position="514"/>
    </location>
</feature>
<dbReference type="Pfam" id="PF13229">
    <property type="entry name" value="Beta_helix"/>
    <property type="match status" value="1"/>
</dbReference>
<evidence type="ECO:0000313" key="4">
    <source>
        <dbReference type="EMBL" id="CAB4779828.1"/>
    </source>
</evidence>
<dbReference type="EMBL" id="CAEZYH010000007">
    <property type="protein sequence ID" value="CAB4710381.1"/>
    <property type="molecule type" value="Genomic_DNA"/>
</dbReference>
<sequence>MRTTLAGLGAALIFSVLGCASTTTQIISSTPTAQTTNQLPTSQYDIGTFTGQDIWVNPTAGNDANNGSDRLNAVQSIAQAWRLIPSNQTLTTGYRIRLTAGTYPQSNSPHYWENRFGTAANPVIIEAADGPHTAVMSADINMYNVRYFYLIGVDIIRDGDAFHCELCDHILIRDSEMSGGNGAHETIKVNQSQYIYIENSDIHGADDNAIDFVAVQYGHVVGNHIHGAQDWCAYAKGGSAYITFAHNEVFDCGTGGIAAGQGTGFEFMTAPWLNYEAYGMTITSNIIHDTEGAGLGVGGGYNILLNENILYRVGSRSHLIEFVRGRRGCDGDTAKCAEHRALGGWGSTQSEDAIIPNRHVYFLNNVIYNPAGFVSGWQHFQVDGPTATPISSGVPSPAVADDDLQIRGNLIWNGPSSMPLGIDQGCLATNSSCNEQQLIRDNLINVFEPRLVDPMNGDYSLSPETQLGRPASVSTPVMQWGDMPLSIPTPLHEGDTPAASPNQPTVSAQPTPATVINLPEVS</sequence>
<gene>
    <name evidence="3" type="ORF">UFOPK2658_00368</name>
    <name evidence="4" type="ORF">UFOPK2880_01364</name>
    <name evidence="5" type="ORF">UFOPK3004_00439</name>
    <name evidence="6" type="ORF">UFOPK3304_00548</name>
    <name evidence="7" type="ORF">UFOPK3494_00647</name>
    <name evidence="8" type="ORF">UFOPK4134_00708</name>
</gene>
<feature type="region of interest" description="Disordered" evidence="1">
    <location>
        <begin position="484"/>
        <end position="522"/>
    </location>
</feature>
<dbReference type="InterPro" id="IPR006626">
    <property type="entry name" value="PbH1"/>
</dbReference>
<dbReference type="EMBL" id="CAFBMF010000029">
    <property type="protein sequence ID" value="CAB4895467.1"/>
    <property type="molecule type" value="Genomic_DNA"/>
</dbReference>
<reference evidence="7" key="1">
    <citation type="submission" date="2020-05" db="EMBL/GenBank/DDBJ databases">
        <authorList>
            <person name="Chiriac C."/>
            <person name="Salcher M."/>
            <person name="Ghai R."/>
            <person name="Kavagutti S V."/>
        </authorList>
    </citation>
    <scope>NUCLEOTIDE SEQUENCE</scope>
</reference>
<dbReference type="EMBL" id="CAFBLJ010000019">
    <property type="protein sequence ID" value="CAB4862715.1"/>
    <property type="molecule type" value="Genomic_DNA"/>
</dbReference>
<dbReference type="EMBL" id="CAFAAL010000023">
    <property type="protein sequence ID" value="CAB4797247.1"/>
    <property type="molecule type" value="Genomic_DNA"/>
</dbReference>